<protein>
    <submittedName>
        <fullName evidence="1">Uncharacterized protein</fullName>
    </submittedName>
</protein>
<evidence type="ECO:0000313" key="1">
    <source>
        <dbReference type="EMBL" id="KKL22213.1"/>
    </source>
</evidence>
<feature type="non-terminal residue" evidence="1">
    <location>
        <position position="1"/>
    </location>
</feature>
<sequence length="168" mass="19345">AMNYARTAIGTSRMYSDTWTVSIRTTKQTVKARPPMTNHNKPRTAGEWLALGDELGPELAKMFTPEPWEHSWASNPNHRRCSRCKGECNLIATPQFCSTPDPIDTKDWNVAMEWRDKVHAIRWDDAMYVIYRAASHASVWRYSDWLRRHAQPKHFLIAAAMAAGRSKE</sequence>
<organism evidence="1">
    <name type="scientific">marine sediment metagenome</name>
    <dbReference type="NCBI Taxonomy" id="412755"/>
    <lineage>
        <taxon>unclassified sequences</taxon>
        <taxon>metagenomes</taxon>
        <taxon>ecological metagenomes</taxon>
    </lineage>
</organism>
<dbReference type="EMBL" id="LAZR01037434">
    <property type="protein sequence ID" value="KKL22213.1"/>
    <property type="molecule type" value="Genomic_DNA"/>
</dbReference>
<reference evidence="1" key="1">
    <citation type="journal article" date="2015" name="Nature">
        <title>Complex archaea that bridge the gap between prokaryotes and eukaryotes.</title>
        <authorList>
            <person name="Spang A."/>
            <person name="Saw J.H."/>
            <person name="Jorgensen S.L."/>
            <person name="Zaremba-Niedzwiedzka K."/>
            <person name="Martijn J."/>
            <person name="Lind A.E."/>
            <person name="van Eijk R."/>
            <person name="Schleper C."/>
            <person name="Guy L."/>
            <person name="Ettema T.J."/>
        </authorList>
    </citation>
    <scope>NUCLEOTIDE SEQUENCE</scope>
</reference>
<dbReference type="AlphaFoldDB" id="A0A0F9EE17"/>
<accession>A0A0F9EE17</accession>
<comment type="caution">
    <text evidence="1">The sequence shown here is derived from an EMBL/GenBank/DDBJ whole genome shotgun (WGS) entry which is preliminary data.</text>
</comment>
<proteinExistence type="predicted"/>
<name>A0A0F9EE17_9ZZZZ</name>
<gene>
    <name evidence="1" type="ORF">LCGC14_2437650</name>
</gene>